<dbReference type="OrthoDB" id="6251567at2759"/>
<evidence type="ECO:0000259" key="4">
    <source>
        <dbReference type="PROSITE" id="PS50800"/>
    </source>
</evidence>
<dbReference type="Proteomes" id="UP000286415">
    <property type="component" value="Unassembled WGS sequence"/>
</dbReference>
<dbReference type="SUPFAM" id="SSF68906">
    <property type="entry name" value="SAP domain"/>
    <property type="match status" value="1"/>
</dbReference>
<feature type="compositionally biased region" description="Polar residues" evidence="3">
    <location>
        <begin position="266"/>
        <end position="280"/>
    </location>
</feature>
<dbReference type="SMART" id="SM00513">
    <property type="entry name" value="SAP"/>
    <property type="match status" value="1"/>
</dbReference>
<evidence type="ECO:0000313" key="5">
    <source>
        <dbReference type="EMBL" id="KAG5441426.1"/>
    </source>
</evidence>
<reference evidence="5 6" key="2">
    <citation type="journal article" date="2021" name="Genomics">
        <title>High-quality reference genome for Clonorchis sinensis.</title>
        <authorList>
            <person name="Young N.D."/>
            <person name="Stroehlein A.J."/>
            <person name="Kinkar L."/>
            <person name="Wang T."/>
            <person name="Sohn W.M."/>
            <person name="Chang B.C.H."/>
            <person name="Kaur P."/>
            <person name="Weisz D."/>
            <person name="Dudchenko O."/>
            <person name="Aiden E.L."/>
            <person name="Korhonen P.K."/>
            <person name="Gasser R.B."/>
        </authorList>
    </citation>
    <scope>NUCLEOTIDE SEQUENCE [LARGE SCALE GENOMIC DNA]</scope>
    <source>
        <strain evidence="5">Cs-k2</strain>
    </source>
</reference>
<sequence length="312" mass="33484">MMGDSNVTTAEELTKLKLAELRKLCKKHDLLTTGTKLELISRLIDNQGENFTILQPGDEAKLLGDDVDEESIPFNITDAAALDKLDNDADLINIRTTSDPKSSQPSGQPTVIGSKRTVSRLSESSACPVPEKSKAVESTQSNSDISTAKTVISLAPSDQSSAMSETDCLNARAIRFGLQRPAGAGAALTDDKLAARARRFGLPVNENRSTSTTGGIRAVTGPSVDAELLRKRAERFGEVTSPIVDKLTEEERRANRLARFGPVTSPGPSQTITVSSTGTTSDEERKAARALKFGLVSDEDKLLKRKARFGLV</sequence>
<reference evidence="5 6" key="1">
    <citation type="journal article" date="2018" name="Biotechnol. Adv.">
        <title>Improved genomic resources and new bioinformatic workflow for the carcinogenic parasite Clonorchis sinensis: Biotechnological implications.</title>
        <authorList>
            <person name="Wang D."/>
            <person name="Korhonen P.K."/>
            <person name="Gasser R.B."/>
            <person name="Young N.D."/>
        </authorList>
    </citation>
    <scope>NUCLEOTIDE SEQUENCE [LARGE SCALE GENOMIC DNA]</scope>
    <source>
        <strain evidence="5">Cs-k2</strain>
    </source>
</reference>
<feature type="compositionally biased region" description="Polar residues" evidence="3">
    <location>
        <begin position="95"/>
        <end position="111"/>
    </location>
</feature>
<dbReference type="Pfam" id="PF02037">
    <property type="entry name" value="SAP"/>
    <property type="match status" value="1"/>
</dbReference>
<dbReference type="PANTHER" id="PTHR46551">
    <property type="entry name" value="SAP DOMAIN-CONTAINING RIBONUCLEOPROTEIN"/>
    <property type="match status" value="1"/>
</dbReference>
<evidence type="ECO:0000256" key="2">
    <source>
        <dbReference type="ARBA" id="ARBA00046328"/>
    </source>
</evidence>
<accession>A0A8T1LXX0</accession>
<dbReference type="EMBL" id="NIRI02000077">
    <property type="protein sequence ID" value="KAG5441426.1"/>
    <property type="molecule type" value="Genomic_DNA"/>
</dbReference>
<feature type="region of interest" description="Disordered" evidence="3">
    <location>
        <begin position="259"/>
        <end position="285"/>
    </location>
</feature>
<dbReference type="InterPro" id="IPR036361">
    <property type="entry name" value="SAP_dom_sf"/>
</dbReference>
<evidence type="ECO:0000256" key="3">
    <source>
        <dbReference type="SAM" id="MobiDB-lite"/>
    </source>
</evidence>
<dbReference type="Gene3D" id="1.10.720.30">
    <property type="entry name" value="SAP domain"/>
    <property type="match status" value="1"/>
</dbReference>
<name>A0A8T1LXX0_CLOSI</name>
<dbReference type="PROSITE" id="PS50800">
    <property type="entry name" value="SAP"/>
    <property type="match status" value="1"/>
</dbReference>
<keyword evidence="1" id="KW-0597">Phosphoprotein</keyword>
<gene>
    <name evidence="5" type="ORF">CSKR_107668</name>
</gene>
<dbReference type="InterPro" id="IPR003034">
    <property type="entry name" value="SAP_dom"/>
</dbReference>
<keyword evidence="6" id="KW-1185">Reference proteome</keyword>
<dbReference type="GO" id="GO:0005634">
    <property type="term" value="C:nucleus"/>
    <property type="evidence" value="ECO:0007669"/>
    <property type="project" value="TreeGrafter"/>
</dbReference>
<dbReference type="InterPro" id="IPR052240">
    <property type="entry name" value="SAP_domain_ribonucleoprotein"/>
</dbReference>
<dbReference type="AlphaFoldDB" id="A0A8T1LXX0"/>
<protein>
    <recommendedName>
        <fullName evidence="4">SAP domain-containing protein</fullName>
    </recommendedName>
</protein>
<evidence type="ECO:0000313" key="6">
    <source>
        <dbReference type="Proteomes" id="UP000286415"/>
    </source>
</evidence>
<dbReference type="PANTHER" id="PTHR46551:SF1">
    <property type="entry name" value="SAP DOMAIN-CONTAINING RIBONUCLEOPROTEIN"/>
    <property type="match status" value="1"/>
</dbReference>
<organism evidence="5 6">
    <name type="scientific">Clonorchis sinensis</name>
    <name type="common">Chinese liver fluke</name>
    <dbReference type="NCBI Taxonomy" id="79923"/>
    <lineage>
        <taxon>Eukaryota</taxon>
        <taxon>Metazoa</taxon>
        <taxon>Spiralia</taxon>
        <taxon>Lophotrochozoa</taxon>
        <taxon>Platyhelminthes</taxon>
        <taxon>Trematoda</taxon>
        <taxon>Digenea</taxon>
        <taxon>Opisthorchiida</taxon>
        <taxon>Opisthorchiata</taxon>
        <taxon>Opisthorchiidae</taxon>
        <taxon>Clonorchis</taxon>
    </lineage>
</organism>
<proteinExistence type="inferred from homology"/>
<evidence type="ECO:0000256" key="1">
    <source>
        <dbReference type="ARBA" id="ARBA00022553"/>
    </source>
</evidence>
<comment type="caution">
    <text evidence="5">The sequence shown here is derived from an EMBL/GenBank/DDBJ whole genome shotgun (WGS) entry which is preliminary data.</text>
</comment>
<comment type="similarity">
    <text evidence="2">Belongs to the SAP domain-containing ribonucleoprotein family.</text>
</comment>
<dbReference type="GO" id="GO:0016973">
    <property type="term" value="P:poly(A)+ mRNA export from nucleus"/>
    <property type="evidence" value="ECO:0007669"/>
    <property type="project" value="TreeGrafter"/>
</dbReference>
<feature type="domain" description="SAP" evidence="4">
    <location>
        <begin position="13"/>
        <end position="47"/>
    </location>
</feature>
<feature type="region of interest" description="Disordered" evidence="3">
    <location>
        <begin position="95"/>
        <end position="141"/>
    </location>
</feature>